<dbReference type="EMBL" id="FZMP01000001">
    <property type="protein sequence ID" value="SNQ58928.1"/>
    <property type="molecule type" value="Genomic_DNA"/>
</dbReference>
<evidence type="ECO:0000313" key="2">
    <source>
        <dbReference type="Proteomes" id="UP000218615"/>
    </source>
</evidence>
<gene>
    <name evidence="1" type="ORF">MNV_10056</name>
</gene>
<protein>
    <submittedName>
        <fullName evidence="1">Uncharacterized protein</fullName>
    </submittedName>
</protein>
<name>A0A284VI38_9EURY</name>
<accession>A0A284VI38</accession>
<sequence length="148" mass="17280">MKNESKLTWKDVVKEALLEIGSSGHLDDIYSKIKGHTKTETNPTWRDTVRRTLQQYSIFYQEEKGSGIWYLREEKPLEEFDPKKNSNPGHEDVQGMLLELGKIYVMKHGEGLMIPRKSLWADRWKKSLTVAISQAYFLPEGCKSRELY</sequence>
<dbReference type="AlphaFoldDB" id="A0A284VI38"/>
<dbReference type="RefSeq" id="WP_096203348.1">
    <property type="nucleotide sequence ID" value="NZ_FZMP01000001.1"/>
</dbReference>
<proteinExistence type="predicted"/>
<reference evidence="2" key="1">
    <citation type="submission" date="2017-06" db="EMBL/GenBank/DDBJ databases">
        <authorList>
            <person name="Cremers G."/>
        </authorList>
    </citation>
    <scope>NUCLEOTIDE SEQUENCE [LARGE SCALE GENOMIC DNA]</scope>
</reference>
<keyword evidence="2" id="KW-1185">Reference proteome</keyword>
<evidence type="ECO:0000313" key="1">
    <source>
        <dbReference type="EMBL" id="SNQ58928.1"/>
    </source>
</evidence>
<dbReference type="OrthoDB" id="386581at2157"/>
<dbReference type="Proteomes" id="UP000218615">
    <property type="component" value="Unassembled WGS sequence"/>
</dbReference>
<organism evidence="1 2">
    <name type="scientific">Candidatus Methanoperedens nitratireducens</name>
    <dbReference type="NCBI Taxonomy" id="1392998"/>
    <lineage>
        <taxon>Archaea</taxon>
        <taxon>Methanobacteriati</taxon>
        <taxon>Methanobacteriota</taxon>
        <taxon>Stenosarchaea group</taxon>
        <taxon>Methanomicrobia</taxon>
        <taxon>Methanosarcinales</taxon>
        <taxon>ANME-2 cluster</taxon>
        <taxon>Candidatus Methanoperedentaceae</taxon>
        <taxon>Candidatus Methanoperedens</taxon>
    </lineage>
</organism>